<comment type="caution">
    <text evidence="2">The sequence shown here is derived from an EMBL/GenBank/DDBJ whole genome shotgun (WGS) entry which is preliminary data.</text>
</comment>
<dbReference type="EMBL" id="JBBXMP010000008">
    <property type="protein sequence ID" value="KAL0070203.1"/>
    <property type="molecule type" value="Genomic_DNA"/>
</dbReference>
<protein>
    <submittedName>
        <fullName evidence="2">Uncharacterized protein</fullName>
    </submittedName>
</protein>
<gene>
    <name evidence="2" type="ORF">AAF712_002693</name>
</gene>
<dbReference type="Proteomes" id="UP001437256">
    <property type="component" value="Unassembled WGS sequence"/>
</dbReference>
<feature type="transmembrane region" description="Helical" evidence="1">
    <location>
        <begin position="6"/>
        <end position="28"/>
    </location>
</feature>
<keyword evidence="1" id="KW-1133">Transmembrane helix</keyword>
<evidence type="ECO:0000256" key="1">
    <source>
        <dbReference type="SAM" id="Phobius"/>
    </source>
</evidence>
<feature type="transmembrane region" description="Helical" evidence="1">
    <location>
        <begin position="131"/>
        <end position="149"/>
    </location>
</feature>
<name>A0ABR3AB21_9AGAR</name>
<accession>A0ABR3AB21</accession>
<evidence type="ECO:0000313" key="2">
    <source>
        <dbReference type="EMBL" id="KAL0070203.1"/>
    </source>
</evidence>
<keyword evidence="1" id="KW-0812">Transmembrane</keyword>
<sequence length="195" mass="21728">MGGDPSTQSGIVLLGALTLVSATIAWFNVKKLQIDQHRKWMLRTWFYAGSIITVRLLMFIVAKTVAAIGQYHTVWRCEEVLYTIDNNSTKLEELYPTCLTGSLDATYVAVPAMWTNIVSIGSALRLSFAPALWIAFLLHAVSVEIYIHLTPGETARLRKVSYQRQLEKAVGRPGSMGTVGDRLGDNFGVQYKPEY</sequence>
<evidence type="ECO:0000313" key="3">
    <source>
        <dbReference type="Proteomes" id="UP001437256"/>
    </source>
</evidence>
<organism evidence="2 3">
    <name type="scientific">Marasmius tenuissimus</name>
    <dbReference type="NCBI Taxonomy" id="585030"/>
    <lineage>
        <taxon>Eukaryota</taxon>
        <taxon>Fungi</taxon>
        <taxon>Dikarya</taxon>
        <taxon>Basidiomycota</taxon>
        <taxon>Agaricomycotina</taxon>
        <taxon>Agaricomycetes</taxon>
        <taxon>Agaricomycetidae</taxon>
        <taxon>Agaricales</taxon>
        <taxon>Marasmiineae</taxon>
        <taxon>Marasmiaceae</taxon>
        <taxon>Marasmius</taxon>
    </lineage>
</organism>
<keyword evidence="1" id="KW-0472">Membrane</keyword>
<feature type="transmembrane region" description="Helical" evidence="1">
    <location>
        <begin position="40"/>
        <end position="62"/>
    </location>
</feature>
<reference evidence="2 3" key="1">
    <citation type="submission" date="2024-05" db="EMBL/GenBank/DDBJ databases">
        <title>A draft genome resource for the thread blight pathogen Marasmius tenuissimus strain MS-2.</title>
        <authorList>
            <person name="Yulfo-Soto G.E."/>
            <person name="Baruah I.K."/>
            <person name="Amoako-Attah I."/>
            <person name="Bukari Y."/>
            <person name="Meinhardt L.W."/>
            <person name="Bailey B.A."/>
            <person name="Cohen S.P."/>
        </authorList>
    </citation>
    <scope>NUCLEOTIDE SEQUENCE [LARGE SCALE GENOMIC DNA]</scope>
    <source>
        <strain evidence="2 3">MS-2</strain>
    </source>
</reference>
<proteinExistence type="predicted"/>
<keyword evidence="3" id="KW-1185">Reference proteome</keyword>